<dbReference type="EMBL" id="AZAC01000001">
    <property type="protein sequence ID" value="KIX15975.1"/>
    <property type="molecule type" value="Genomic_DNA"/>
</dbReference>
<dbReference type="Gene3D" id="3.90.230.10">
    <property type="entry name" value="Creatinase/methionine aminopeptidase superfamily"/>
    <property type="match status" value="1"/>
</dbReference>
<dbReference type="InterPro" id="IPR000994">
    <property type="entry name" value="Pept_M24"/>
</dbReference>
<comment type="caution">
    <text evidence="9">The sequence shown here is derived from an EMBL/GenBank/DDBJ whole genome shotgun (WGS) entry which is preliminary data.</text>
</comment>
<feature type="binding site" evidence="6">
    <location>
        <position position="232"/>
    </location>
    <ligand>
        <name>a divalent metal cation</name>
        <dbReference type="ChEBI" id="CHEBI:60240"/>
        <label>2</label>
        <note>catalytic</note>
    </ligand>
</feature>
<dbReference type="GO" id="GO:0005829">
    <property type="term" value="C:cytosol"/>
    <property type="evidence" value="ECO:0007669"/>
    <property type="project" value="TreeGrafter"/>
</dbReference>
<dbReference type="InterPro" id="IPR001714">
    <property type="entry name" value="Pept_M24_MAP"/>
</dbReference>
<feature type="binding site" evidence="6">
    <location>
        <position position="168"/>
    </location>
    <ligand>
        <name>a divalent metal cation</name>
        <dbReference type="ChEBI" id="CHEBI:60240"/>
        <label>2</label>
        <note>catalytic</note>
    </ligand>
</feature>
<evidence type="ECO:0000256" key="7">
    <source>
        <dbReference type="RuleBase" id="RU003653"/>
    </source>
</evidence>
<dbReference type="GO" id="GO:0006508">
    <property type="term" value="P:proteolysis"/>
    <property type="evidence" value="ECO:0007669"/>
    <property type="project" value="UniProtKB-KW"/>
</dbReference>
<feature type="binding site" evidence="6">
    <location>
        <position position="105"/>
    </location>
    <ligand>
        <name>a divalent metal cation</name>
        <dbReference type="ChEBI" id="CHEBI:60240"/>
        <label>2</label>
        <note>catalytic</note>
    </ligand>
</feature>
<keyword evidence="5 6" id="KW-0378">Hydrolase</keyword>
<feature type="domain" description="Peptidase M24" evidence="8">
    <location>
        <begin position="12"/>
        <end position="239"/>
    </location>
</feature>
<dbReference type="SUPFAM" id="SSF55920">
    <property type="entry name" value="Creatinase/aminopeptidase"/>
    <property type="match status" value="1"/>
</dbReference>
<dbReference type="CDD" id="cd01086">
    <property type="entry name" value="MetAP1"/>
    <property type="match status" value="1"/>
</dbReference>
<dbReference type="FunCoup" id="A0A0D2K323">
    <property type="interactions" value="547"/>
</dbReference>
<keyword evidence="10" id="KW-1185">Reference proteome</keyword>
<feature type="binding site" evidence="6">
    <location>
        <position position="105"/>
    </location>
    <ligand>
        <name>a divalent metal cation</name>
        <dbReference type="ChEBI" id="CHEBI:60240"/>
        <label>1</label>
    </ligand>
</feature>
<feature type="binding site" evidence="6">
    <location>
        <position position="175"/>
    </location>
    <ligand>
        <name>substrate</name>
    </ligand>
</feature>
<organism evidence="9 10">
    <name type="scientific">Dethiosulfatarculus sandiegensis</name>
    <dbReference type="NCBI Taxonomy" id="1429043"/>
    <lineage>
        <taxon>Bacteria</taxon>
        <taxon>Pseudomonadati</taxon>
        <taxon>Thermodesulfobacteriota</taxon>
        <taxon>Desulfarculia</taxon>
        <taxon>Desulfarculales</taxon>
        <taxon>Desulfarculaceae</taxon>
        <taxon>Dethiosulfatarculus</taxon>
    </lineage>
</organism>
<proteinExistence type="inferred from homology"/>
<evidence type="ECO:0000259" key="8">
    <source>
        <dbReference type="Pfam" id="PF00557"/>
    </source>
</evidence>
<dbReference type="Proteomes" id="UP000032233">
    <property type="component" value="Unassembled WGS sequence"/>
</dbReference>
<dbReference type="PROSITE" id="PS00680">
    <property type="entry name" value="MAP_1"/>
    <property type="match status" value="1"/>
</dbReference>
<dbReference type="PATRIC" id="fig|1429043.3.peg.340"/>
<feature type="binding site" evidence="6">
    <location>
        <position position="201"/>
    </location>
    <ligand>
        <name>a divalent metal cation</name>
        <dbReference type="ChEBI" id="CHEBI:60240"/>
        <label>2</label>
        <note>catalytic</note>
    </ligand>
</feature>
<dbReference type="PANTHER" id="PTHR43330">
    <property type="entry name" value="METHIONINE AMINOPEPTIDASE"/>
    <property type="match status" value="1"/>
</dbReference>
<evidence type="ECO:0000256" key="5">
    <source>
        <dbReference type="ARBA" id="ARBA00022801"/>
    </source>
</evidence>
<evidence type="ECO:0000313" key="10">
    <source>
        <dbReference type="Proteomes" id="UP000032233"/>
    </source>
</evidence>
<keyword evidence="3 6" id="KW-0645">Protease</keyword>
<dbReference type="PRINTS" id="PR00599">
    <property type="entry name" value="MAPEPTIDASE"/>
</dbReference>
<comment type="catalytic activity">
    <reaction evidence="6 7">
        <text>Release of N-terminal amino acids, preferentially methionine, from peptides and arylamides.</text>
        <dbReference type="EC" id="3.4.11.18"/>
    </reaction>
</comment>
<feature type="binding site" evidence="6">
    <location>
        <position position="77"/>
    </location>
    <ligand>
        <name>substrate</name>
    </ligand>
</feature>
<reference evidence="9 10" key="1">
    <citation type="submission" date="2013-11" db="EMBL/GenBank/DDBJ databases">
        <title>Metagenomic analysis of a methanogenic consortium involved in long chain n-alkane degradation.</title>
        <authorList>
            <person name="Davidova I.A."/>
            <person name="Callaghan A.V."/>
            <person name="Wawrik B."/>
            <person name="Pruitt S."/>
            <person name="Marks C."/>
            <person name="Duncan K.E."/>
            <person name="Suflita J.M."/>
        </authorList>
    </citation>
    <scope>NUCLEOTIDE SEQUENCE [LARGE SCALE GENOMIC DNA]</scope>
    <source>
        <strain evidence="9 10">SPR</strain>
    </source>
</reference>
<comment type="similarity">
    <text evidence="6">Belongs to the peptidase M24A family. Methionine aminopeptidase type 1 subfamily.</text>
</comment>
<feature type="binding site" evidence="6">
    <location>
        <position position="232"/>
    </location>
    <ligand>
        <name>a divalent metal cation</name>
        <dbReference type="ChEBI" id="CHEBI:60240"/>
        <label>1</label>
    </ligand>
</feature>
<dbReference type="RefSeq" id="WP_044346253.1">
    <property type="nucleotide sequence ID" value="NZ_AZAC01000001.1"/>
</dbReference>
<dbReference type="AlphaFoldDB" id="A0A0D2K323"/>
<dbReference type="GO" id="GO:0070006">
    <property type="term" value="F:metalloaminopeptidase activity"/>
    <property type="evidence" value="ECO:0007669"/>
    <property type="project" value="UniProtKB-UniRule"/>
</dbReference>
<evidence type="ECO:0000256" key="6">
    <source>
        <dbReference type="HAMAP-Rule" id="MF_01974"/>
    </source>
</evidence>
<dbReference type="OrthoDB" id="9802055at2"/>
<evidence type="ECO:0000256" key="1">
    <source>
        <dbReference type="ARBA" id="ARBA00002521"/>
    </source>
</evidence>
<evidence type="ECO:0000313" key="9">
    <source>
        <dbReference type="EMBL" id="KIX15975.1"/>
    </source>
</evidence>
<accession>A0A0D2K323</accession>
<feature type="binding site" evidence="6">
    <location>
        <position position="94"/>
    </location>
    <ligand>
        <name>a divalent metal cation</name>
        <dbReference type="ChEBI" id="CHEBI:60240"/>
        <label>1</label>
    </ligand>
</feature>
<dbReference type="InterPro" id="IPR036005">
    <property type="entry name" value="Creatinase/aminopeptidase-like"/>
</dbReference>
<dbReference type="PANTHER" id="PTHR43330:SF27">
    <property type="entry name" value="METHIONINE AMINOPEPTIDASE"/>
    <property type="match status" value="1"/>
</dbReference>
<dbReference type="Pfam" id="PF00557">
    <property type="entry name" value="Peptidase_M24"/>
    <property type="match status" value="1"/>
</dbReference>
<dbReference type="EC" id="3.4.11.18" evidence="6 7"/>
<sequence>MIKLKSPDEIQAMREANRVVGKVLQMFRKEVVPGISTAKLDQMGEELCRSLGAVPGFKGYGGFPYATCCSVNEQVVHGFPNKHSLKEGDIISLDFGAVLDGFNGDAAITLPVGEVSKKATALMKATEASLYAGIDQMKVGNRLGDISNAVQKRAESAGFSVVRQFVGHGIGRKLHEDPQVPNFGPKGRGVLLKEGMVLAVEPMINEGTWEVAVLDDGWTAVTVDGKLSAHYEHTVAITKDGPMILSLP</sequence>
<dbReference type="InParanoid" id="A0A0D2K323"/>
<evidence type="ECO:0000256" key="3">
    <source>
        <dbReference type="ARBA" id="ARBA00022670"/>
    </source>
</evidence>
<comment type="subunit">
    <text evidence="6">Monomer.</text>
</comment>
<gene>
    <name evidence="6" type="primary">map</name>
    <name evidence="9" type="ORF">X474_01630</name>
</gene>
<dbReference type="GO" id="GO:0004239">
    <property type="term" value="F:initiator methionyl aminopeptidase activity"/>
    <property type="evidence" value="ECO:0007669"/>
    <property type="project" value="UniProtKB-UniRule"/>
</dbReference>
<dbReference type="NCBIfam" id="TIGR00500">
    <property type="entry name" value="met_pdase_I"/>
    <property type="match status" value="1"/>
</dbReference>
<dbReference type="STRING" id="1429043.X474_01630"/>
<evidence type="ECO:0000256" key="2">
    <source>
        <dbReference type="ARBA" id="ARBA00022438"/>
    </source>
</evidence>
<name>A0A0D2K323_9BACT</name>
<dbReference type="GO" id="GO:0046872">
    <property type="term" value="F:metal ion binding"/>
    <property type="evidence" value="ECO:0007669"/>
    <property type="project" value="UniProtKB-UniRule"/>
</dbReference>
<dbReference type="HAMAP" id="MF_01974">
    <property type="entry name" value="MetAP_1"/>
    <property type="match status" value="1"/>
</dbReference>
<evidence type="ECO:0000256" key="4">
    <source>
        <dbReference type="ARBA" id="ARBA00022723"/>
    </source>
</evidence>
<protein>
    <recommendedName>
        <fullName evidence="6 7">Methionine aminopeptidase</fullName>
        <shortName evidence="6">MAP</shortName>
        <shortName evidence="6">MetAP</shortName>
        <ecNumber evidence="6 7">3.4.11.18</ecNumber>
    </recommendedName>
    <alternativeName>
        <fullName evidence="6">Peptidase M</fullName>
    </alternativeName>
</protein>
<keyword evidence="4 6" id="KW-0479">Metal-binding</keyword>
<comment type="function">
    <text evidence="1 6">Removes the N-terminal methionine from nascent proteins. The N-terminal methionine is often cleaved when the second residue in the primary sequence is small and uncharged (Met-Ala-, Cys, Gly, Pro, Ser, Thr, or Val). Requires deformylation of the N(alpha)-formylated initiator methionine before it can be hydrolyzed.</text>
</comment>
<dbReference type="InterPro" id="IPR002467">
    <property type="entry name" value="Pept_M24A_MAP1"/>
</dbReference>
<comment type="cofactor">
    <cofactor evidence="6">
        <name>Co(2+)</name>
        <dbReference type="ChEBI" id="CHEBI:48828"/>
    </cofactor>
    <cofactor evidence="6">
        <name>Zn(2+)</name>
        <dbReference type="ChEBI" id="CHEBI:29105"/>
    </cofactor>
    <cofactor evidence="6">
        <name>Mn(2+)</name>
        <dbReference type="ChEBI" id="CHEBI:29035"/>
    </cofactor>
    <cofactor evidence="6">
        <name>Fe(2+)</name>
        <dbReference type="ChEBI" id="CHEBI:29033"/>
    </cofactor>
    <text evidence="6">Binds 2 divalent metal cations per subunit. Has a high-affinity and a low affinity metal-binding site. The true nature of the physiological cofactor is under debate. The enzyme is active with cobalt, zinc, manganese or divalent iron ions. Most likely, methionine aminopeptidases function as mononuclear Fe(2+)-metalloproteases under physiological conditions, and the catalytically relevant metal-binding site has been assigned to the histidine-containing high-affinity site.</text>
</comment>
<keyword evidence="2 6" id="KW-0031">Aminopeptidase</keyword>